<accession>A0A382TJK5</accession>
<dbReference type="GO" id="GO:0000287">
    <property type="term" value="F:magnesium ion binding"/>
    <property type="evidence" value="ECO:0007669"/>
    <property type="project" value="TreeGrafter"/>
</dbReference>
<dbReference type="GO" id="GO:0008834">
    <property type="term" value="F:ditrans,polycis-undecaprenyl-diphosphate synthase [(2E,6E)-farnesyl-diphosphate specific] activity"/>
    <property type="evidence" value="ECO:0007669"/>
    <property type="project" value="TreeGrafter"/>
</dbReference>
<evidence type="ECO:0008006" key="3">
    <source>
        <dbReference type="Google" id="ProtNLM"/>
    </source>
</evidence>
<dbReference type="PANTHER" id="PTHR10291">
    <property type="entry name" value="DEHYDRODOLICHYL DIPHOSPHATE SYNTHASE FAMILY MEMBER"/>
    <property type="match status" value="1"/>
</dbReference>
<dbReference type="InterPro" id="IPR036424">
    <property type="entry name" value="UPP_synth-like_sf"/>
</dbReference>
<keyword evidence="1" id="KW-0808">Transferase</keyword>
<protein>
    <recommendedName>
        <fullName evidence="3">Undecaprenyl diphosphate synthase</fullName>
    </recommendedName>
</protein>
<dbReference type="FunFam" id="3.40.1180.10:FF:000001">
    <property type="entry name" value="(2E,6E)-farnesyl-diphosphate-specific ditrans,polycis-undecaprenyl-diphosphate synthase"/>
    <property type="match status" value="1"/>
</dbReference>
<evidence type="ECO:0000256" key="1">
    <source>
        <dbReference type="ARBA" id="ARBA00022679"/>
    </source>
</evidence>
<dbReference type="EMBL" id="UINC01137121">
    <property type="protein sequence ID" value="SVD22270.1"/>
    <property type="molecule type" value="Genomic_DNA"/>
</dbReference>
<dbReference type="GO" id="GO:0016094">
    <property type="term" value="P:polyprenol biosynthetic process"/>
    <property type="evidence" value="ECO:0007669"/>
    <property type="project" value="TreeGrafter"/>
</dbReference>
<dbReference type="AlphaFoldDB" id="A0A382TJK5"/>
<organism evidence="2">
    <name type="scientific">marine metagenome</name>
    <dbReference type="NCBI Taxonomy" id="408172"/>
    <lineage>
        <taxon>unclassified sequences</taxon>
        <taxon>metagenomes</taxon>
        <taxon>ecological metagenomes</taxon>
    </lineage>
</organism>
<dbReference type="SUPFAM" id="SSF64005">
    <property type="entry name" value="Undecaprenyl diphosphate synthase"/>
    <property type="match status" value="1"/>
</dbReference>
<dbReference type="CDD" id="cd00475">
    <property type="entry name" value="Cis_IPPS"/>
    <property type="match status" value="1"/>
</dbReference>
<evidence type="ECO:0000313" key="2">
    <source>
        <dbReference type="EMBL" id="SVD22270.1"/>
    </source>
</evidence>
<dbReference type="HAMAP" id="MF_01139">
    <property type="entry name" value="ISPT"/>
    <property type="match status" value="1"/>
</dbReference>
<dbReference type="GO" id="GO:0005829">
    <property type="term" value="C:cytosol"/>
    <property type="evidence" value="ECO:0007669"/>
    <property type="project" value="TreeGrafter"/>
</dbReference>
<name>A0A382TJK5_9ZZZZ</name>
<dbReference type="NCBIfam" id="TIGR00055">
    <property type="entry name" value="uppS"/>
    <property type="match status" value="1"/>
</dbReference>
<dbReference type="Gene3D" id="3.40.1180.10">
    <property type="entry name" value="Decaprenyl diphosphate synthase-like"/>
    <property type="match status" value="1"/>
</dbReference>
<dbReference type="PANTHER" id="PTHR10291:SF0">
    <property type="entry name" value="DEHYDRODOLICHYL DIPHOSPHATE SYNTHASE 2"/>
    <property type="match status" value="1"/>
</dbReference>
<proteinExistence type="inferred from homology"/>
<reference evidence="2" key="1">
    <citation type="submission" date="2018-05" db="EMBL/GenBank/DDBJ databases">
        <authorList>
            <person name="Lanie J.A."/>
            <person name="Ng W.-L."/>
            <person name="Kazmierczak K.M."/>
            <person name="Andrzejewski T.M."/>
            <person name="Davidsen T.M."/>
            <person name="Wayne K.J."/>
            <person name="Tettelin H."/>
            <person name="Glass J.I."/>
            <person name="Rusch D."/>
            <person name="Podicherti R."/>
            <person name="Tsui H.-C.T."/>
            <person name="Winkler M.E."/>
        </authorList>
    </citation>
    <scope>NUCLEOTIDE SEQUENCE</scope>
</reference>
<dbReference type="Pfam" id="PF01255">
    <property type="entry name" value="Prenyltransf"/>
    <property type="match status" value="1"/>
</dbReference>
<sequence length="247" mass="28450">MTPDCSTHIPEHIAIIMDGNNRWASSKGLTAKLGHRHGAEAARDIIISCIERNIKYLTLFAFSNENWMRPSKEVQSLMALFLAVLKRKEIHQLSNRNVRIEFFGNRAGFSPKLQNRMNRVEALTRSNTGTTLIVAADYGGRWDISNATKSIARKIEQGELTSEQVDIELVHQHTSLSNYPDPDFCIRTGCEHRISNFLLWQFAYTEFYFTECYWPDFDEVQLQIALDDFASRQRRFGTHDKQVEGDC</sequence>
<gene>
    <name evidence="2" type="ORF">METZ01_LOCUS375124</name>
</gene>
<dbReference type="InterPro" id="IPR001441">
    <property type="entry name" value="UPP_synth-like"/>
</dbReference>